<feature type="domain" description="Branched-chain alpha-ketoacid dehydrogenase kinase/Pyruvate dehydrogenase kinase N-terminal" evidence="8">
    <location>
        <begin position="91"/>
        <end position="271"/>
    </location>
</feature>
<accession>G0UB15</accession>
<reference evidence="9" key="1">
    <citation type="journal article" date="2012" name="Proc. Natl. Acad. Sci. U.S.A.">
        <title>Antigenic diversity is generated by distinct evolutionary mechanisms in African trypanosome species.</title>
        <authorList>
            <person name="Jackson A.P."/>
            <person name="Berry A."/>
            <person name="Aslett M."/>
            <person name="Allison H.C."/>
            <person name="Burton P."/>
            <person name="Vavrova-Anderson J."/>
            <person name="Brown R."/>
            <person name="Browne H."/>
            <person name="Corton N."/>
            <person name="Hauser H."/>
            <person name="Gamble J."/>
            <person name="Gilderthorp R."/>
            <person name="Marcello L."/>
            <person name="McQuillan J."/>
            <person name="Otto T.D."/>
            <person name="Quail M.A."/>
            <person name="Sanders M.J."/>
            <person name="van Tonder A."/>
            <person name="Ginger M.L."/>
            <person name="Field M.C."/>
            <person name="Barry J.D."/>
            <person name="Hertz-Fowler C."/>
            <person name="Berriman M."/>
        </authorList>
    </citation>
    <scope>NUCLEOTIDE SEQUENCE</scope>
    <source>
        <strain evidence="9">Y486</strain>
    </source>
</reference>
<organism evidence="9">
    <name type="scientific">Trypanosoma vivax (strain Y486)</name>
    <dbReference type="NCBI Taxonomy" id="1055687"/>
    <lineage>
        <taxon>Eukaryota</taxon>
        <taxon>Discoba</taxon>
        <taxon>Euglenozoa</taxon>
        <taxon>Kinetoplastea</taxon>
        <taxon>Metakinetoplastina</taxon>
        <taxon>Trypanosomatida</taxon>
        <taxon>Trypanosomatidae</taxon>
        <taxon>Trypanosoma</taxon>
        <taxon>Duttonella</taxon>
    </lineage>
</organism>
<evidence type="ECO:0000256" key="1">
    <source>
        <dbReference type="ARBA" id="ARBA00006155"/>
    </source>
</evidence>
<dbReference type="PANTHER" id="PTHR11947:SF40">
    <property type="entry name" value="PROTEIN-SERINE_THREONINE KINASE"/>
    <property type="match status" value="1"/>
</dbReference>
<evidence type="ECO:0000256" key="7">
    <source>
        <dbReference type="RuleBase" id="RU366032"/>
    </source>
</evidence>
<gene>
    <name evidence="9" type="ORF">TVY486_1104860</name>
</gene>
<dbReference type="Gene3D" id="1.20.140.20">
    <property type="entry name" value="Alpha-ketoacid/pyruvate dehydrogenase kinase, N-terminal domain"/>
    <property type="match status" value="1"/>
</dbReference>
<sequence>MFRFFCSRFRPNLNDIIHRLDSIERQIIELKAFRQAVCTMFPEVESAAVDLAKERENTNLNVDIISIDPLSSDEFVELNQFYAHQIVQSIPLRNLAHIGNIDDLFGYARTAHRECLVRIAQIVRALYHASLGLSQMPSVQQLCRCYEWSFHDVKTTKVPTNPDDAIKFDTLFRRLFLRHYNVSVLLSEGMQELGQREKWNEGSYTDKSLSETFDELQLFFDNFCMSRVRLRFLVGNYIQLSTQILNIQAKCCEKLTGPIHFDHTPGSFVGQLCRECSLVKLVECVIRSASNGGEGPKIELQLDSVSNHTFLGIPYIIFDILSALFDDAIQANFSRQEKTGIPCSTIVVTVAQSEGNKQLSVRISDTAGGMPLHEAEHALRYWSIYRCTEDMLKNSNTWIHSPIRLPYAYCAARVLGGDISVISVDGYGTDRFLYLPSDGIERIQF</sequence>
<dbReference type="InterPro" id="IPR036784">
    <property type="entry name" value="AK/P_DHK_N_sf"/>
</dbReference>
<keyword evidence="2 7" id="KW-0808">Transferase</keyword>
<comment type="subcellular location">
    <subcellularLocation>
        <location evidence="7">Mitochondrion matrix</location>
    </subcellularLocation>
</comment>
<dbReference type="SUPFAM" id="SSF55874">
    <property type="entry name" value="ATPase domain of HSP90 chaperone/DNA topoisomerase II/histidine kinase"/>
    <property type="match status" value="1"/>
</dbReference>
<dbReference type="InterPro" id="IPR036890">
    <property type="entry name" value="HATPase_C_sf"/>
</dbReference>
<protein>
    <recommendedName>
        <fullName evidence="7">Protein-serine/threonine kinase</fullName>
        <ecNumber evidence="7">2.7.11.-</ecNumber>
    </recommendedName>
</protein>
<dbReference type="PANTHER" id="PTHR11947">
    <property type="entry name" value="PYRUVATE DEHYDROGENASE KINASE"/>
    <property type="match status" value="1"/>
</dbReference>
<evidence type="ECO:0000256" key="2">
    <source>
        <dbReference type="ARBA" id="ARBA00022679"/>
    </source>
</evidence>
<dbReference type="GO" id="GO:0004740">
    <property type="term" value="F:pyruvate dehydrogenase (acetyl-transferring) kinase activity"/>
    <property type="evidence" value="ECO:0007669"/>
    <property type="project" value="TreeGrafter"/>
</dbReference>
<proteinExistence type="inferred from homology"/>
<name>G0UB15_TRYVY</name>
<evidence type="ECO:0000256" key="3">
    <source>
        <dbReference type="ARBA" id="ARBA00022741"/>
    </source>
</evidence>
<keyword evidence="3 7" id="KW-0547">Nucleotide-binding</keyword>
<dbReference type="VEuPathDB" id="TriTrypDB:TvY486_1104860"/>
<dbReference type="InterPro" id="IPR039028">
    <property type="entry name" value="BCKD/PDK"/>
</dbReference>
<evidence type="ECO:0000259" key="8">
    <source>
        <dbReference type="Pfam" id="PF10436"/>
    </source>
</evidence>
<dbReference type="InterPro" id="IPR018955">
    <property type="entry name" value="BCDHK/PDK_N"/>
</dbReference>
<keyword evidence="5 7" id="KW-0067">ATP-binding</keyword>
<dbReference type="AlphaFoldDB" id="G0UB15"/>
<dbReference type="Gene3D" id="3.30.565.10">
    <property type="entry name" value="Histidine kinase-like ATPase, C-terminal domain"/>
    <property type="match status" value="1"/>
</dbReference>
<dbReference type="GO" id="GO:0010906">
    <property type="term" value="P:regulation of glucose metabolic process"/>
    <property type="evidence" value="ECO:0007669"/>
    <property type="project" value="TreeGrafter"/>
</dbReference>
<dbReference type="EMBL" id="HE573027">
    <property type="protein sequence ID" value="CCC53002.1"/>
    <property type="molecule type" value="Genomic_DNA"/>
</dbReference>
<dbReference type="GO" id="GO:0005524">
    <property type="term" value="F:ATP binding"/>
    <property type="evidence" value="ECO:0007669"/>
    <property type="project" value="UniProtKB-UniRule"/>
</dbReference>
<keyword evidence="9" id="KW-0670">Pyruvate</keyword>
<evidence type="ECO:0000256" key="6">
    <source>
        <dbReference type="ARBA" id="ARBA00023128"/>
    </source>
</evidence>
<evidence type="ECO:0000313" key="9">
    <source>
        <dbReference type="EMBL" id="CCC53002.1"/>
    </source>
</evidence>
<dbReference type="SUPFAM" id="SSF69012">
    <property type="entry name" value="alpha-ketoacid dehydrogenase kinase, N-terminal domain"/>
    <property type="match status" value="1"/>
</dbReference>
<keyword evidence="4 7" id="KW-0418">Kinase</keyword>
<dbReference type="EC" id="2.7.11.-" evidence="7"/>
<dbReference type="Pfam" id="PF10436">
    <property type="entry name" value="BCDHK_Adom3"/>
    <property type="match status" value="1"/>
</dbReference>
<comment type="similarity">
    <text evidence="1 7">Belongs to the PDK/BCKDK protein kinase family.</text>
</comment>
<evidence type="ECO:0000256" key="4">
    <source>
        <dbReference type="ARBA" id="ARBA00022777"/>
    </source>
</evidence>
<keyword evidence="6 7" id="KW-0496">Mitochondrion</keyword>
<evidence type="ECO:0000256" key="5">
    <source>
        <dbReference type="ARBA" id="ARBA00022840"/>
    </source>
</evidence>
<dbReference type="GO" id="GO:0005759">
    <property type="term" value="C:mitochondrial matrix"/>
    <property type="evidence" value="ECO:0007669"/>
    <property type="project" value="UniProtKB-SubCell"/>
</dbReference>